<protein>
    <submittedName>
        <fullName evidence="1">Uncharacterized protein</fullName>
    </submittedName>
</protein>
<name>A0A0A9D2K3_ARUDO</name>
<proteinExistence type="predicted"/>
<dbReference type="EMBL" id="GBRH01219928">
    <property type="protein sequence ID" value="JAD77967.1"/>
    <property type="molecule type" value="Transcribed_RNA"/>
</dbReference>
<reference evidence="1" key="2">
    <citation type="journal article" date="2015" name="Data Brief">
        <title>Shoot transcriptome of the giant reed, Arundo donax.</title>
        <authorList>
            <person name="Barrero R.A."/>
            <person name="Guerrero F.D."/>
            <person name="Moolhuijzen P."/>
            <person name="Goolsby J.A."/>
            <person name="Tidwell J."/>
            <person name="Bellgard S.E."/>
            <person name="Bellgard M.I."/>
        </authorList>
    </citation>
    <scope>NUCLEOTIDE SEQUENCE</scope>
    <source>
        <tissue evidence="1">Shoot tissue taken approximately 20 cm above the soil surface</tissue>
    </source>
</reference>
<dbReference type="AlphaFoldDB" id="A0A0A9D2K3"/>
<organism evidence="1">
    <name type="scientific">Arundo donax</name>
    <name type="common">Giant reed</name>
    <name type="synonym">Donax arundinaceus</name>
    <dbReference type="NCBI Taxonomy" id="35708"/>
    <lineage>
        <taxon>Eukaryota</taxon>
        <taxon>Viridiplantae</taxon>
        <taxon>Streptophyta</taxon>
        <taxon>Embryophyta</taxon>
        <taxon>Tracheophyta</taxon>
        <taxon>Spermatophyta</taxon>
        <taxon>Magnoliopsida</taxon>
        <taxon>Liliopsida</taxon>
        <taxon>Poales</taxon>
        <taxon>Poaceae</taxon>
        <taxon>PACMAD clade</taxon>
        <taxon>Arundinoideae</taxon>
        <taxon>Arundineae</taxon>
        <taxon>Arundo</taxon>
    </lineage>
</organism>
<accession>A0A0A9D2K3</accession>
<sequence>MFILEGKSQPYAPDSGIQIKVVSSCLPLHCVEEKKRTPETQTSSRQLTEQWALQLYEWSERPKGPDLHLQALCSQAQTERRERYGFWFWTCIY</sequence>
<evidence type="ECO:0000313" key="1">
    <source>
        <dbReference type="EMBL" id="JAD77967.1"/>
    </source>
</evidence>
<reference evidence="1" key="1">
    <citation type="submission" date="2014-09" db="EMBL/GenBank/DDBJ databases">
        <authorList>
            <person name="Magalhaes I.L.F."/>
            <person name="Oliveira U."/>
            <person name="Santos F.R."/>
            <person name="Vidigal T.H.D.A."/>
            <person name="Brescovit A.D."/>
            <person name="Santos A.J."/>
        </authorList>
    </citation>
    <scope>NUCLEOTIDE SEQUENCE</scope>
    <source>
        <tissue evidence="1">Shoot tissue taken approximately 20 cm above the soil surface</tissue>
    </source>
</reference>